<reference evidence="8" key="1">
    <citation type="journal article" date="2020" name="Stud. Mycol.">
        <title>101 Dothideomycetes genomes: a test case for predicting lifestyles and emergence of pathogens.</title>
        <authorList>
            <person name="Haridas S."/>
            <person name="Albert R."/>
            <person name="Binder M."/>
            <person name="Bloem J."/>
            <person name="Labutti K."/>
            <person name="Salamov A."/>
            <person name="Andreopoulos B."/>
            <person name="Baker S."/>
            <person name="Barry K."/>
            <person name="Bills G."/>
            <person name="Bluhm B."/>
            <person name="Cannon C."/>
            <person name="Castanera R."/>
            <person name="Culley D."/>
            <person name="Daum C."/>
            <person name="Ezra D."/>
            <person name="Gonzalez J."/>
            <person name="Henrissat B."/>
            <person name="Kuo A."/>
            <person name="Liang C."/>
            <person name="Lipzen A."/>
            <person name="Lutzoni F."/>
            <person name="Magnuson J."/>
            <person name="Mondo S."/>
            <person name="Nolan M."/>
            <person name="Ohm R."/>
            <person name="Pangilinan J."/>
            <person name="Park H.-J."/>
            <person name="Ramirez L."/>
            <person name="Alfaro M."/>
            <person name="Sun H."/>
            <person name="Tritt A."/>
            <person name="Yoshinaga Y."/>
            <person name="Zwiers L.-H."/>
            <person name="Turgeon B."/>
            <person name="Goodwin S."/>
            <person name="Spatafora J."/>
            <person name="Crous P."/>
            <person name="Grigoriev I."/>
        </authorList>
    </citation>
    <scope>NUCLEOTIDE SEQUENCE</scope>
    <source>
        <strain evidence="8">CBS 110217</strain>
    </source>
</reference>
<sequence>MPPKNAAAANSARRNGPQFKPPRPVNAPTQASATAQRAPATKKTTASGARPAFQRATEIVSSEDEQEEDAEDEDIDDDDLMEIDAPTRDTRTAQPASSMSNPIPAALLARLLYENFEDSNTQIQKGAMNLVGKYMEIFVREAFARAKNEREMGLRAGGISDGFLQVEDLEKLAPQLVLDF</sequence>
<dbReference type="EMBL" id="ML978207">
    <property type="protein sequence ID" value="KAF2028920.1"/>
    <property type="molecule type" value="Genomic_DNA"/>
</dbReference>
<proteinExistence type="inferred from homology"/>
<evidence type="ECO:0008006" key="10">
    <source>
        <dbReference type="Google" id="ProtNLM"/>
    </source>
</evidence>
<organism evidence="8 9">
    <name type="scientific">Setomelanomma holmii</name>
    <dbReference type="NCBI Taxonomy" id="210430"/>
    <lineage>
        <taxon>Eukaryota</taxon>
        <taxon>Fungi</taxon>
        <taxon>Dikarya</taxon>
        <taxon>Ascomycota</taxon>
        <taxon>Pezizomycotina</taxon>
        <taxon>Dothideomycetes</taxon>
        <taxon>Pleosporomycetidae</taxon>
        <taxon>Pleosporales</taxon>
        <taxon>Pleosporineae</taxon>
        <taxon>Phaeosphaeriaceae</taxon>
        <taxon>Setomelanomma</taxon>
    </lineage>
</organism>
<comment type="similarity">
    <text evidence="2">Belongs to the CENP-X/MHF2 family.</text>
</comment>
<evidence type="ECO:0000256" key="4">
    <source>
        <dbReference type="ARBA" id="ARBA00023125"/>
    </source>
</evidence>
<evidence type="ECO:0000256" key="1">
    <source>
        <dbReference type="ARBA" id="ARBA00004123"/>
    </source>
</evidence>
<evidence type="ECO:0000313" key="8">
    <source>
        <dbReference type="EMBL" id="KAF2028920.1"/>
    </source>
</evidence>
<dbReference type="OrthoDB" id="2500381at2759"/>
<dbReference type="Gene3D" id="1.10.20.10">
    <property type="entry name" value="Histone, subunit A"/>
    <property type="match status" value="1"/>
</dbReference>
<dbReference type="GO" id="GO:0031297">
    <property type="term" value="P:replication fork processing"/>
    <property type="evidence" value="ECO:0007669"/>
    <property type="project" value="TreeGrafter"/>
</dbReference>
<dbReference type="PANTHER" id="PTHR28680">
    <property type="entry name" value="CENTROMERE PROTEIN X"/>
    <property type="match status" value="1"/>
</dbReference>
<dbReference type="Pfam" id="PF09415">
    <property type="entry name" value="CENP-X"/>
    <property type="match status" value="1"/>
</dbReference>
<dbReference type="GO" id="GO:0003677">
    <property type="term" value="F:DNA binding"/>
    <property type="evidence" value="ECO:0007669"/>
    <property type="project" value="UniProtKB-KW"/>
</dbReference>
<dbReference type="GO" id="GO:0071821">
    <property type="term" value="C:FANCM-MHF complex"/>
    <property type="evidence" value="ECO:0007669"/>
    <property type="project" value="TreeGrafter"/>
</dbReference>
<keyword evidence="3" id="KW-0227">DNA damage</keyword>
<evidence type="ECO:0000256" key="6">
    <source>
        <dbReference type="ARBA" id="ARBA00023242"/>
    </source>
</evidence>
<dbReference type="GO" id="GO:0006281">
    <property type="term" value="P:DNA repair"/>
    <property type="evidence" value="ECO:0007669"/>
    <property type="project" value="UniProtKB-KW"/>
</dbReference>
<evidence type="ECO:0000256" key="5">
    <source>
        <dbReference type="ARBA" id="ARBA00023204"/>
    </source>
</evidence>
<dbReference type="GO" id="GO:0046982">
    <property type="term" value="F:protein heterodimerization activity"/>
    <property type="evidence" value="ECO:0007669"/>
    <property type="project" value="InterPro"/>
</dbReference>
<comment type="caution">
    <text evidence="8">The sequence shown here is derived from an EMBL/GenBank/DDBJ whole genome shotgun (WGS) entry which is preliminary data.</text>
</comment>
<evidence type="ECO:0000256" key="7">
    <source>
        <dbReference type="SAM" id="MobiDB-lite"/>
    </source>
</evidence>
<dbReference type="InterPro" id="IPR009072">
    <property type="entry name" value="Histone-fold"/>
</dbReference>
<dbReference type="InterPro" id="IPR018552">
    <property type="entry name" value="CENP-X"/>
</dbReference>
<feature type="compositionally biased region" description="Acidic residues" evidence="7">
    <location>
        <begin position="61"/>
        <end position="82"/>
    </location>
</feature>
<evidence type="ECO:0000256" key="2">
    <source>
        <dbReference type="ARBA" id="ARBA00009359"/>
    </source>
</evidence>
<accession>A0A9P4LL68</accession>
<keyword evidence="4" id="KW-0238">DNA-binding</keyword>
<feature type="region of interest" description="Disordered" evidence="7">
    <location>
        <begin position="1"/>
        <end position="99"/>
    </location>
</feature>
<protein>
    <recommendedName>
        <fullName evidence="10">CENP-S</fullName>
    </recommendedName>
</protein>
<dbReference type="FunFam" id="1.10.20.10:FF:000139">
    <property type="entry name" value="AaceriACL158Wp"/>
    <property type="match status" value="1"/>
</dbReference>
<evidence type="ECO:0000313" key="9">
    <source>
        <dbReference type="Proteomes" id="UP000799777"/>
    </source>
</evidence>
<feature type="compositionally biased region" description="Low complexity" evidence="7">
    <location>
        <begin position="1"/>
        <end position="15"/>
    </location>
</feature>
<keyword evidence="9" id="KW-1185">Reference proteome</keyword>
<dbReference type="AlphaFoldDB" id="A0A9P4LL68"/>
<dbReference type="PANTHER" id="PTHR28680:SF1">
    <property type="entry name" value="CENTROMERE PROTEIN X"/>
    <property type="match status" value="1"/>
</dbReference>
<gene>
    <name evidence="8" type="ORF">EK21DRAFT_90282</name>
</gene>
<dbReference type="GO" id="GO:0051382">
    <property type="term" value="P:kinetochore assembly"/>
    <property type="evidence" value="ECO:0007669"/>
    <property type="project" value="InterPro"/>
</dbReference>
<name>A0A9P4LL68_9PLEO</name>
<keyword evidence="5" id="KW-0234">DNA repair</keyword>
<dbReference type="GO" id="GO:0000712">
    <property type="term" value="P:resolution of meiotic recombination intermediates"/>
    <property type="evidence" value="ECO:0007669"/>
    <property type="project" value="TreeGrafter"/>
</dbReference>
<evidence type="ECO:0000256" key="3">
    <source>
        <dbReference type="ARBA" id="ARBA00022763"/>
    </source>
</evidence>
<keyword evidence="6" id="KW-0539">Nucleus</keyword>
<dbReference type="Proteomes" id="UP000799777">
    <property type="component" value="Unassembled WGS sequence"/>
</dbReference>
<dbReference type="CDD" id="cd22921">
    <property type="entry name" value="HFD_CENP-X"/>
    <property type="match status" value="1"/>
</dbReference>
<comment type="subcellular location">
    <subcellularLocation>
        <location evidence="1">Nucleus</location>
    </subcellularLocation>
</comment>